<dbReference type="EMBL" id="CP036498">
    <property type="protein sequence ID" value="QUS39590.1"/>
    <property type="molecule type" value="Genomic_DNA"/>
</dbReference>
<dbReference type="Proteomes" id="UP000682843">
    <property type="component" value="Chromosome"/>
</dbReference>
<organism evidence="1 2">
    <name type="scientific">Tardiphaga alba</name>
    <dbReference type="NCBI Taxonomy" id="340268"/>
    <lineage>
        <taxon>Bacteria</taxon>
        <taxon>Pseudomonadati</taxon>
        <taxon>Pseudomonadota</taxon>
        <taxon>Alphaproteobacteria</taxon>
        <taxon>Hyphomicrobiales</taxon>
        <taxon>Nitrobacteraceae</taxon>
        <taxon>Tardiphaga</taxon>
    </lineage>
</organism>
<keyword evidence="2" id="KW-1185">Reference proteome</keyword>
<reference evidence="1 2" key="1">
    <citation type="submission" date="2019-02" db="EMBL/GenBank/DDBJ databases">
        <title>Emended description of the genus Rhodopseudomonas and description of Rhodopseudomonas albus sp. nov., a non-phototrophic, heavy-metal-tolerant bacterium isolated from garden soil.</title>
        <authorList>
            <person name="Bao Z."/>
            <person name="Cao W.W."/>
            <person name="Sato Y."/>
            <person name="Nishizawa T."/>
            <person name="Zhao J."/>
            <person name="Guo Y."/>
            <person name="Ohta H."/>
        </authorList>
    </citation>
    <scope>NUCLEOTIDE SEQUENCE [LARGE SCALE GENOMIC DNA]</scope>
    <source>
        <strain evidence="1 2">SK50-23</strain>
    </source>
</reference>
<sequence>MSLVDLKPCPFCGGYATLERMGGHAWSCIVTCVECGCTLESNEQWPNSGKKWNQRVTPIADFSPSGSNEGGHAS</sequence>
<name>A0ABX8ACQ0_9BRAD</name>
<dbReference type="RefSeq" id="WP_211913136.1">
    <property type="nucleotide sequence ID" value="NZ_CP036498.1"/>
</dbReference>
<evidence type="ECO:0000313" key="1">
    <source>
        <dbReference type="EMBL" id="QUS39590.1"/>
    </source>
</evidence>
<protein>
    <recommendedName>
        <fullName evidence="3">Restriction alleviation protein, Lar family</fullName>
    </recommendedName>
</protein>
<evidence type="ECO:0000313" key="2">
    <source>
        <dbReference type="Proteomes" id="UP000682843"/>
    </source>
</evidence>
<proteinExistence type="predicted"/>
<accession>A0ABX8ACQ0</accession>
<dbReference type="Pfam" id="PF14354">
    <property type="entry name" value="Lar_restr_allev"/>
    <property type="match status" value="1"/>
</dbReference>
<gene>
    <name evidence="1" type="ORF">RPMA_12635</name>
</gene>
<evidence type="ECO:0008006" key="3">
    <source>
        <dbReference type="Google" id="ProtNLM"/>
    </source>
</evidence>